<dbReference type="GO" id="GO:0002250">
    <property type="term" value="P:adaptive immune response"/>
    <property type="evidence" value="ECO:0007669"/>
    <property type="project" value="UniProtKB-KW"/>
</dbReference>
<comment type="caution">
    <text evidence="8">The sequence shown here is derived from an EMBL/GenBank/DDBJ whole genome shotgun (WGS) entry which is preliminary data.</text>
</comment>
<dbReference type="OrthoDB" id="9631130at2759"/>
<keyword evidence="3" id="KW-1064">Adaptive immunity</keyword>
<accession>A0A8T2KFG7</accession>
<keyword evidence="1" id="KW-0732">Signal</keyword>
<evidence type="ECO:0000313" key="8">
    <source>
        <dbReference type="EMBL" id="KAG8455498.1"/>
    </source>
</evidence>
<dbReference type="PANTHER" id="PTHR19343">
    <property type="entry name" value="T CELL RECEPTOR ALPHA VARIABLE 1-2"/>
    <property type="match status" value="1"/>
</dbReference>
<feature type="domain" description="Immunoglobulin V-set" evidence="7">
    <location>
        <begin position="5"/>
        <end position="71"/>
    </location>
</feature>
<keyword evidence="2" id="KW-0391">Immunity</keyword>
<evidence type="ECO:0000259" key="7">
    <source>
        <dbReference type="Pfam" id="PF07686"/>
    </source>
</evidence>
<evidence type="ECO:0000313" key="9">
    <source>
        <dbReference type="Proteomes" id="UP000812440"/>
    </source>
</evidence>
<dbReference type="EMBL" id="JAACNH010000001">
    <property type="protein sequence ID" value="KAG8455498.1"/>
    <property type="molecule type" value="Genomic_DNA"/>
</dbReference>
<keyword evidence="4" id="KW-0675">Receptor</keyword>
<dbReference type="InterPro" id="IPR036179">
    <property type="entry name" value="Ig-like_dom_sf"/>
</dbReference>
<protein>
    <recommendedName>
        <fullName evidence="7">Immunoglobulin V-set domain-containing protein</fullName>
    </recommendedName>
</protein>
<evidence type="ECO:0000256" key="6">
    <source>
        <dbReference type="ARBA" id="ARBA00043266"/>
    </source>
</evidence>
<evidence type="ECO:0000256" key="4">
    <source>
        <dbReference type="ARBA" id="ARBA00023170"/>
    </source>
</evidence>
<evidence type="ECO:0000256" key="1">
    <source>
        <dbReference type="ARBA" id="ARBA00022729"/>
    </source>
</evidence>
<organism evidence="8 9">
    <name type="scientific">Hymenochirus boettgeri</name>
    <name type="common">Congo dwarf clawed frog</name>
    <dbReference type="NCBI Taxonomy" id="247094"/>
    <lineage>
        <taxon>Eukaryota</taxon>
        <taxon>Metazoa</taxon>
        <taxon>Chordata</taxon>
        <taxon>Craniata</taxon>
        <taxon>Vertebrata</taxon>
        <taxon>Euteleostomi</taxon>
        <taxon>Amphibia</taxon>
        <taxon>Batrachia</taxon>
        <taxon>Anura</taxon>
        <taxon>Pipoidea</taxon>
        <taxon>Pipidae</taxon>
        <taxon>Pipinae</taxon>
        <taxon>Hymenochirus</taxon>
    </lineage>
</organism>
<keyword evidence="5" id="KW-0393">Immunoglobulin domain</keyword>
<dbReference type="InterPro" id="IPR051006">
    <property type="entry name" value="TCR_variable_domain"/>
</dbReference>
<dbReference type="AlphaFoldDB" id="A0A8T2KFG7"/>
<dbReference type="GO" id="GO:0042101">
    <property type="term" value="C:T cell receptor complex"/>
    <property type="evidence" value="ECO:0007669"/>
    <property type="project" value="UniProtKB-KW"/>
</dbReference>
<dbReference type="PANTHER" id="PTHR19343:SF13">
    <property type="entry name" value="T CELL RECEPTOR ALPHA VARIABLE 21"/>
    <property type="match status" value="1"/>
</dbReference>
<sequence length="91" mass="10523">MYRESAINYLKWYRQYPGGKLEELITAYSDGNKTEGRVTAELQKNLKKSHLYIPDTQVMDSALYHCAVDAQCEKANGEQCKNTVWFNANLR</sequence>
<proteinExistence type="predicted"/>
<gene>
    <name evidence="8" type="ORF">GDO86_001619</name>
</gene>
<dbReference type="Gene3D" id="2.60.40.10">
    <property type="entry name" value="Immunoglobulins"/>
    <property type="match status" value="1"/>
</dbReference>
<evidence type="ECO:0000256" key="2">
    <source>
        <dbReference type="ARBA" id="ARBA00022859"/>
    </source>
</evidence>
<keyword evidence="9" id="KW-1185">Reference proteome</keyword>
<dbReference type="SUPFAM" id="SSF48726">
    <property type="entry name" value="Immunoglobulin"/>
    <property type="match status" value="1"/>
</dbReference>
<dbReference type="GO" id="GO:0042605">
    <property type="term" value="F:peptide antigen binding"/>
    <property type="evidence" value="ECO:0007669"/>
    <property type="project" value="TreeGrafter"/>
</dbReference>
<dbReference type="Proteomes" id="UP000812440">
    <property type="component" value="Chromosome 1"/>
</dbReference>
<name>A0A8T2KFG7_9PIPI</name>
<dbReference type="InterPro" id="IPR013783">
    <property type="entry name" value="Ig-like_fold"/>
</dbReference>
<keyword evidence="6" id="KW-1279">T cell receptor</keyword>
<evidence type="ECO:0000256" key="5">
    <source>
        <dbReference type="ARBA" id="ARBA00023319"/>
    </source>
</evidence>
<dbReference type="InterPro" id="IPR013106">
    <property type="entry name" value="Ig_V-set"/>
</dbReference>
<reference evidence="8" key="1">
    <citation type="thesis" date="2020" institute="ProQuest LLC" country="789 East Eisenhower Parkway, Ann Arbor, MI, USA">
        <title>Comparative Genomics and Chromosome Evolution.</title>
        <authorList>
            <person name="Mudd A.B."/>
        </authorList>
    </citation>
    <scope>NUCLEOTIDE SEQUENCE</scope>
    <source>
        <strain evidence="8">Female2</strain>
        <tissue evidence="8">Blood</tissue>
    </source>
</reference>
<dbReference type="Pfam" id="PF07686">
    <property type="entry name" value="V-set"/>
    <property type="match status" value="1"/>
</dbReference>
<evidence type="ECO:0000256" key="3">
    <source>
        <dbReference type="ARBA" id="ARBA00023130"/>
    </source>
</evidence>